<keyword evidence="1" id="KW-0378">Hydrolase</keyword>
<dbReference type="AlphaFoldDB" id="A0A7J8PHH1"/>
<dbReference type="EMBL" id="JABEZZ010000006">
    <property type="protein sequence ID" value="MBA0588731.1"/>
    <property type="molecule type" value="Genomic_DNA"/>
</dbReference>
<dbReference type="InterPro" id="IPR000330">
    <property type="entry name" value="SNF2_N"/>
</dbReference>
<gene>
    <name evidence="3" type="ORF">Gorai_001824</name>
</gene>
<accession>A0A7J8PHH1</accession>
<proteinExistence type="predicted"/>
<dbReference type="InterPro" id="IPR027417">
    <property type="entry name" value="P-loop_NTPase"/>
</dbReference>
<dbReference type="Pfam" id="PF00176">
    <property type="entry name" value="SNF2-rel_dom"/>
    <property type="match status" value="1"/>
</dbReference>
<dbReference type="PROSITE" id="PS51194">
    <property type="entry name" value="HELICASE_CTER"/>
    <property type="match status" value="1"/>
</dbReference>
<dbReference type="InterPro" id="IPR001650">
    <property type="entry name" value="Helicase_C-like"/>
</dbReference>
<dbReference type="SMART" id="SM00490">
    <property type="entry name" value="HELICc"/>
    <property type="match status" value="1"/>
</dbReference>
<dbReference type="CDD" id="cd18793">
    <property type="entry name" value="SF2_C_SNF"/>
    <property type="match status" value="1"/>
</dbReference>
<organism evidence="3 4">
    <name type="scientific">Gossypium raimondii</name>
    <name type="common">Peruvian cotton</name>
    <name type="synonym">Gossypium klotzschianum subsp. raimondii</name>
    <dbReference type="NCBI Taxonomy" id="29730"/>
    <lineage>
        <taxon>Eukaryota</taxon>
        <taxon>Viridiplantae</taxon>
        <taxon>Streptophyta</taxon>
        <taxon>Embryophyta</taxon>
        <taxon>Tracheophyta</taxon>
        <taxon>Spermatophyta</taxon>
        <taxon>Magnoliopsida</taxon>
        <taxon>eudicotyledons</taxon>
        <taxon>Gunneridae</taxon>
        <taxon>Pentapetalae</taxon>
        <taxon>rosids</taxon>
        <taxon>malvids</taxon>
        <taxon>Malvales</taxon>
        <taxon>Malvaceae</taxon>
        <taxon>Malvoideae</taxon>
        <taxon>Gossypium</taxon>
    </lineage>
</organism>
<dbReference type="PANTHER" id="PTHR10799">
    <property type="entry name" value="SNF2/RAD54 HELICASE FAMILY"/>
    <property type="match status" value="1"/>
</dbReference>
<sequence>NNLEELWALLNFLLPNIFNSSEDFSQWFNKPFESNGDNSADEALLSEEENLLIINRLHQVLRPFVLRRLKHKVENELPEKIERLVRCEASAYQKLLMKRIEENLGAIGNSKVDSLIPQHYLPPIIRLCGKLEMLDRILPKLKATDHRVLFFSTMTRLLDVMEDYLTFKQYRYLRLDGHTAGNDRGALIDKFNQQDSPFFIFLLSIRAGGVGVNLQAADTVIIFDTDWNPQVDLQAQARAHRLGQKKDVLVLRFET</sequence>
<feature type="domain" description="Helicase C-terminal" evidence="2">
    <location>
        <begin position="133"/>
        <end position="255"/>
    </location>
</feature>
<feature type="non-terminal residue" evidence="3">
    <location>
        <position position="1"/>
    </location>
</feature>
<dbReference type="Proteomes" id="UP000593578">
    <property type="component" value="Unassembled WGS sequence"/>
</dbReference>
<dbReference type="GO" id="GO:0016787">
    <property type="term" value="F:hydrolase activity"/>
    <property type="evidence" value="ECO:0007669"/>
    <property type="project" value="UniProtKB-KW"/>
</dbReference>
<dbReference type="Pfam" id="PF00271">
    <property type="entry name" value="Helicase_C"/>
    <property type="match status" value="1"/>
</dbReference>
<dbReference type="InterPro" id="IPR049730">
    <property type="entry name" value="SNF2/RAD54-like_C"/>
</dbReference>
<dbReference type="Gene3D" id="3.40.50.10810">
    <property type="entry name" value="Tandem AAA-ATPase domain"/>
    <property type="match status" value="1"/>
</dbReference>
<protein>
    <recommendedName>
        <fullName evidence="2">Helicase C-terminal domain-containing protein</fullName>
    </recommendedName>
</protein>
<dbReference type="GO" id="GO:0005524">
    <property type="term" value="F:ATP binding"/>
    <property type="evidence" value="ECO:0007669"/>
    <property type="project" value="InterPro"/>
</dbReference>
<evidence type="ECO:0000313" key="4">
    <source>
        <dbReference type="Proteomes" id="UP000593578"/>
    </source>
</evidence>
<reference evidence="3 4" key="1">
    <citation type="journal article" date="2019" name="Genome Biol. Evol.">
        <title>Insights into the evolution of the New World diploid cottons (Gossypium, subgenus Houzingenia) based on genome sequencing.</title>
        <authorList>
            <person name="Grover C.E."/>
            <person name="Arick M.A. 2nd"/>
            <person name="Thrash A."/>
            <person name="Conover J.L."/>
            <person name="Sanders W.S."/>
            <person name="Peterson D.G."/>
            <person name="Frelichowski J.E."/>
            <person name="Scheffler J.A."/>
            <person name="Scheffler B.E."/>
            <person name="Wendel J.F."/>
        </authorList>
    </citation>
    <scope>NUCLEOTIDE SEQUENCE [LARGE SCALE GENOMIC DNA]</scope>
    <source>
        <strain evidence="3">8</strain>
        <tissue evidence="3">Leaf</tissue>
    </source>
</reference>
<evidence type="ECO:0000256" key="1">
    <source>
        <dbReference type="ARBA" id="ARBA00022801"/>
    </source>
</evidence>
<name>A0A7J8PHH1_GOSRA</name>
<dbReference type="SUPFAM" id="SSF52540">
    <property type="entry name" value="P-loop containing nucleoside triphosphate hydrolases"/>
    <property type="match status" value="2"/>
</dbReference>
<dbReference type="Gene3D" id="3.40.50.300">
    <property type="entry name" value="P-loop containing nucleotide triphosphate hydrolases"/>
    <property type="match status" value="2"/>
</dbReference>
<dbReference type="InterPro" id="IPR038718">
    <property type="entry name" value="SNF2-like_sf"/>
</dbReference>
<comment type="caution">
    <text evidence="3">The sequence shown here is derived from an EMBL/GenBank/DDBJ whole genome shotgun (WGS) entry which is preliminary data.</text>
</comment>
<feature type="non-terminal residue" evidence="3">
    <location>
        <position position="255"/>
    </location>
</feature>
<evidence type="ECO:0000313" key="3">
    <source>
        <dbReference type="EMBL" id="MBA0588731.1"/>
    </source>
</evidence>
<evidence type="ECO:0000259" key="2">
    <source>
        <dbReference type="PROSITE" id="PS51194"/>
    </source>
</evidence>